<dbReference type="Pfam" id="PF11967">
    <property type="entry name" value="RecO_N"/>
    <property type="match status" value="1"/>
</dbReference>
<evidence type="ECO:0000256" key="7">
    <source>
        <dbReference type="HAMAP-Rule" id="MF_00201"/>
    </source>
</evidence>
<evidence type="ECO:0000256" key="1">
    <source>
        <dbReference type="ARBA" id="ARBA00007452"/>
    </source>
</evidence>
<dbReference type="HAMAP" id="MF_00201">
    <property type="entry name" value="RecO"/>
    <property type="match status" value="1"/>
</dbReference>
<dbReference type="PANTHER" id="PTHR33991:SF1">
    <property type="entry name" value="DNA REPAIR PROTEIN RECO"/>
    <property type="match status" value="1"/>
</dbReference>
<accession>A0A1X6WN94</accession>
<dbReference type="Proteomes" id="UP000195918">
    <property type="component" value="Unassembled WGS sequence"/>
</dbReference>
<keyword evidence="4 7" id="KW-0233">DNA recombination</keyword>
<dbReference type="PANTHER" id="PTHR33991">
    <property type="entry name" value="DNA REPAIR PROTEIN RECO"/>
    <property type="match status" value="1"/>
</dbReference>
<name>A0A1X6WN94_9ENTE</name>
<protein>
    <recommendedName>
        <fullName evidence="2 7">DNA repair protein RecO</fullName>
    </recommendedName>
    <alternativeName>
        <fullName evidence="6 7">Recombination protein O</fullName>
    </alternativeName>
</protein>
<feature type="domain" description="DNA replication/recombination mediator RecO N-terminal" evidence="8">
    <location>
        <begin position="1"/>
        <end position="80"/>
    </location>
</feature>
<dbReference type="InterPro" id="IPR037278">
    <property type="entry name" value="ARFGAP/RecO"/>
</dbReference>
<dbReference type="RefSeq" id="WP_256958423.1">
    <property type="nucleotide sequence ID" value="NZ_FWFD01000009.1"/>
</dbReference>
<evidence type="ECO:0000256" key="2">
    <source>
        <dbReference type="ARBA" id="ARBA00021310"/>
    </source>
</evidence>
<keyword evidence="3 7" id="KW-0227">DNA damage</keyword>
<evidence type="ECO:0000256" key="4">
    <source>
        <dbReference type="ARBA" id="ARBA00023172"/>
    </source>
</evidence>
<dbReference type="InterPro" id="IPR003717">
    <property type="entry name" value="RecO"/>
</dbReference>
<dbReference type="AlphaFoldDB" id="A0A1X6WN94"/>
<dbReference type="InterPro" id="IPR022572">
    <property type="entry name" value="DNA_rep/recomb_RecO_N"/>
</dbReference>
<gene>
    <name evidence="7" type="primary">recO</name>
    <name evidence="9" type="ORF">FM121_06540</name>
</gene>
<proteinExistence type="inferred from homology"/>
<comment type="similarity">
    <text evidence="1 7">Belongs to the RecO family.</text>
</comment>
<dbReference type="GO" id="GO:0006310">
    <property type="term" value="P:DNA recombination"/>
    <property type="evidence" value="ECO:0007669"/>
    <property type="project" value="UniProtKB-UniRule"/>
</dbReference>
<dbReference type="SUPFAM" id="SSF57863">
    <property type="entry name" value="ArfGap/RecO-like zinc finger"/>
    <property type="match status" value="1"/>
</dbReference>
<keyword evidence="10" id="KW-1185">Reference proteome</keyword>
<dbReference type="NCBIfam" id="TIGR00613">
    <property type="entry name" value="reco"/>
    <property type="match status" value="1"/>
</dbReference>
<sequence length="257" mass="30253">MRHQEEVQALVLFSKNYREKDKLVKLFTESHGKKMFFVKNANRKNNPFQAAIQPYTKAVYIADIKLEGLSFLNNVKEIYPFKNIQQDIFISAYATYLLNLVDTAIEDGVYDPALYGFTLEALTLLEKNYDPEIITNIFEVQILERFGVKINWDRCAICGKTEGRFDFSSSYSGLLCESHFHMDERRSHFEMNAIHFIRLFSRINYKQISTIKLKPETKLSIRKTLDELYDEYVGIQLKSKKFITTMKSWENMLKEDK</sequence>
<reference evidence="10" key="1">
    <citation type="submission" date="2017-02" db="EMBL/GenBank/DDBJ databases">
        <authorList>
            <person name="Dridi B."/>
        </authorList>
    </citation>
    <scope>NUCLEOTIDE SEQUENCE [LARGE SCALE GENOMIC DNA]</scope>
    <source>
        <strain evidence="10">bH819</strain>
    </source>
</reference>
<evidence type="ECO:0000256" key="3">
    <source>
        <dbReference type="ARBA" id="ARBA00022763"/>
    </source>
</evidence>
<evidence type="ECO:0000256" key="6">
    <source>
        <dbReference type="ARBA" id="ARBA00033409"/>
    </source>
</evidence>
<evidence type="ECO:0000259" key="8">
    <source>
        <dbReference type="Pfam" id="PF11967"/>
    </source>
</evidence>
<dbReference type="InterPro" id="IPR012340">
    <property type="entry name" value="NA-bd_OB-fold"/>
</dbReference>
<dbReference type="GO" id="GO:0006302">
    <property type="term" value="P:double-strand break repair"/>
    <property type="evidence" value="ECO:0007669"/>
    <property type="project" value="TreeGrafter"/>
</dbReference>
<dbReference type="Gene3D" id="1.20.1440.120">
    <property type="entry name" value="Recombination protein O, C-terminal domain"/>
    <property type="match status" value="1"/>
</dbReference>
<dbReference type="EMBL" id="FWFD01000009">
    <property type="protein sequence ID" value="SLM85739.1"/>
    <property type="molecule type" value="Genomic_DNA"/>
</dbReference>
<evidence type="ECO:0000313" key="9">
    <source>
        <dbReference type="EMBL" id="SLM85739.1"/>
    </source>
</evidence>
<dbReference type="SUPFAM" id="SSF50249">
    <property type="entry name" value="Nucleic acid-binding proteins"/>
    <property type="match status" value="1"/>
</dbReference>
<dbReference type="GO" id="GO:0043590">
    <property type="term" value="C:bacterial nucleoid"/>
    <property type="evidence" value="ECO:0007669"/>
    <property type="project" value="TreeGrafter"/>
</dbReference>
<evidence type="ECO:0000256" key="5">
    <source>
        <dbReference type="ARBA" id="ARBA00023204"/>
    </source>
</evidence>
<evidence type="ECO:0000313" key="10">
    <source>
        <dbReference type="Proteomes" id="UP000195918"/>
    </source>
</evidence>
<organism evidence="9 10">
    <name type="scientific">Vagococcus fluvialis bH819</name>
    <dbReference type="NCBI Taxonomy" id="1255619"/>
    <lineage>
        <taxon>Bacteria</taxon>
        <taxon>Bacillati</taxon>
        <taxon>Bacillota</taxon>
        <taxon>Bacilli</taxon>
        <taxon>Lactobacillales</taxon>
        <taxon>Enterococcaceae</taxon>
        <taxon>Vagococcus</taxon>
    </lineage>
</organism>
<dbReference type="InterPro" id="IPR042242">
    <property type="entry name" value="RecO_C"/>
</dbReference>
<dbReference type="Gene3D" id="2.40.50.140">
    <property type="entry name" value="Nucleic acid-binding proteins"/>
    <property type="match status" value="1"/>
</dbReference>
<keyword evidence="5 7" id="KW-0234">DNA repair</keyword>
<comment type="function">
    <text evidence="7">Involved in DNA repair and RecF pathway recombination.</text>
</comment>
<dbReference type="Pfam" id="PF02565">
    <property type="entry name" value="RecO_C"/>
    <property type="match status" value="1"/>
</dbReference>